<reference evidence="1 2" key="1">
    <citation type="journal article" date="2017" name="Gigascience">
        <title>Genome sequence of the small brown planthopper, Laodelphax striatellus.</title>
        <authorList>
            <person name="Zhu J."/>
            <person name="Jiang F."/>
            <person name="Wang X."/>
            <person name="Yang P."/>
            <person name="Bao Y."/>
            <person name="Zhao W."/>
            <person name="Wang W."/>
            <person name="Lu H."/>
            <person name="Wang Q."/>
            <person name="Cui N."/>
            <person name="Li J."/>
            <person name="Chen X."/>
            <person name="Luo L."/>
            <person name="Yu J."/>
            <person name="Kang L."/>
            <person name="Cui F."/>
        </authorList>
    </citation>
    <scope>NUCLEOTIDE SEQUENCE [LARGE SCALE GENOMIC DNA]</scope>
    <source>
        <strain evidence="1">Lst14</strain>
    </source>
</reference>
<dbReference type="InParanoid" id="A0A482XNF6"/>
<dbReference type="Proteomes" id="UP000291343">
    <property type="component" value="Unassembled WGS sequence"/>
</dbReference>
<accession>A0A482XNF6</accession>
<keyword evidence="2" id="KW-1185">Reference proteome</keyword>
<comment type="caution">
    <text evidence="1">The sequence shown here is derived from an EMBL/GenBank/DDBJ whole genome shotgun (WGS) entry which is preliminary data.</text>
</comment>
<evidence type="ECO:0000313" key="1">
    <source>
        <dbReference type="EMBL" id="RZF47124.1"/>
    </source>
</evidence>
<dbReference type="AlphaFoldDB" id="A0A482XNF6"/>
<name>A0A482XNF6_LAOST</name>
<protein>
    <submittedName>
        <fullName evidence="1">Uncharacterized protein</fullName>
    </submittedName>
</protein>
<proteinExistence type="predicted"/>
<evidence type="ECO:0000313" key="2">
    <source>
        <dbReference type="Proteomes" id="UP000291343"/>
    </source>
</evidence>
<sequence length="81" mass="8987">MNEPYWCQKWDGRTKLVSEVGLENKTGVRSGIGEQNWCQKWDWRTSLVSCAHVQSWSELLSRLGGGGGGSGARMTMQVAGR</sequence>
<gene>
    <name evidence="1" type="ORF">LSTR_LSTR005202</name>
</gene>
<organism evidence="1 2">
    <name type="scientific">Laodelphax striatellus</name>
    <name type="common">Small brown planthopper</name>
    <name type="synonym">Delphax striatella</name>
    <dbReference type="NCBI Taxonomy" id="195883"/>
    <lineage>
        <taxon>Eukaryota</taxon>
        <taxon>Metazoa</taxon>
        <taxon>Ecdysozoa</taxon>
        <taxon>Arthropoda</taxon>
        <taxon>Hexapoda</taxon>
        <taxon>Insecta</taxon>
        <taxon>Pterygota</taxon>
        <taxon>Neoptera</taxon>
        <taxon>Paraneoptera</taxon>
        <taxon>Hemiptera</taxon>
        <taxon>Auchenorrhyncha</taxon>
        <taxon>Fulgoroidea</taxon>
        <taxon>Delphacidae</taxon>
        <taxon>Criomorphinae</taxon>
        <taxon>Laodelphax</taxon>
    </lineage>
</organism>
<dbReference type="EMBL" id="QKKF02004753">
    <property type="protein sequence ID" value="RZF47124.1"/>
    <property type="molecule type" value="Genomic_DNA"/>
</dbReference>